<proteinExistence type="predicted"/>
<dbReference type="GeneTree" id="ENSGT00940000155085"/>
<dbReference type="HOGENOM" id="CLU_3175143_0_0_1"/>
<name>H2Y6P9_CIOSA</name>
<reference evidence="1" key="2">
    <citation type="submission" date="2025-08" db="UniProtKB">
        <authorList>
            <consortium name="Ensembl"/>
        </authorList>
    </citation>
    <scope>IDENTIFICATION</scope>
</reference>
<dbReference type="AlphaFoldDB" id="H2Y6P9"/>
<protein>
    <submittedName>
        <fullName evidence="1">Uncharacterized protein</fullName>
    </submittedName>
</protein>
<sequence>MYISCTGRRWVVCERALRENATKEECSLLISFTTFHQQNRNLPCNIG</sequence>
<reference evidence="1" key="3">
    <citation type="submission" date="2025-09" db="UniProtKB">
        <authorList>
            <consortium name="Ensembl"/>
        </authorList>
    </citation>
    <scope>IDENTIFICATION</scope>
</reference>
<dbReference type="Ensembl" id="ENSCSAVT00000001008.1">
    <property type="protein sequence ID" value="ENSCSAVP00000000997.1"/>
    <property type="gene ID" value="ENSCSAVG00000000560.1"/>
</dbReference>
<reference evidence="2" key="1">
    <citation type="submission" date="2003-08" db="EMBL/GenBank/DDBJ databases">
        <authorList>
            <person name="Birren B."/>
            <person name="Nusbaum C."/>
            <person name="Abebe A."/>
            <person name="Abouelleil A."/>
            <person name="Adekoya E."/>
            <person name="Ait-zahra M."/>
            <person name="Allen N."/>
            <person name="Allen T."/>
            <person name="An P."/>
            <person name="Anderson M."/>
            <person name="Anderson S."/>
            <person name="Arachchi H."/>
            <person name="Armbruster J."/>
            <person name="Bachantsang P."/>
            <person name="Baldwin J."/>
            <person name="Barry A."/>
            <person name="Bayul T."/>
            <person name="Blitshsteyn B."/>
            <person name="Bloom T."/>
            <person name="Blye J."/>
            <person name="Boguslavskiy L."/>
            <person name="Borowsky M."/>
            <person name="Boukhgalter B."/>
            <person name="Brunache A."/>
            <person name="Butler J."/>
            <person name="Calixte N."/>
            <person name="Calvo S."/>
            <person name="Camarata J."/>
            <person name="Campo K."/>
            <person name="Chang J."/>
            <person name="Cheshatsang Y."/>
            <person name="Citroen M."/>
            <person name="Collymore A."/>
            <person name="Considine T."/>
            <person name="Cook A."/>
            <person name="Cooke P."/>
            <person name="Corum B."/>
            <person name="Cuomo C."/>
            <person name="David R."/>
            <person name="Dawoe T."/>
            <person name="Degray S."/>
            <person name="Dodge S."/>
            <person name="Dooley K."/>
            <person name="Dorje P."/>
            <person name="Dorjee K."/>
            <person name="Dorris L."/>
            <person name="Duffey N."/>
            <person name="Dupes A."/>
            <person name="Elkins T."/>
            <person name="Engels R."/>
            <person name="Erickson J."/>
            <person name="Farina A."/>
            <person name="Faro S."/>
            <person name="Ferreira P."/>
            <person name="Fischer H."/>
            <person name="Fitzgerald M."/>
            <person name="Foley K."/>
            <person name="Gage D."/>
            <person name="Galagan J."/>
            <person name="Gearin G."/>
            <person name="Gnerre S."/>
            <person name="Gnirke A."/>
            <person name="Goyette A."/>
            <person name="Graham J."/>
            <person name="Grandbois E."/>
            <person name="Gyaltsen K."/>
            <person name="Hafez N."/>
            <person name="Hagopian D."/>
            <person name="Hagos B."/>
            <person name="Hall J."/>
            <person name="Hatcher B."/>
            <person name="Heller A."/>
            <person name="Higgins H."/>
            <person name="Honan T."/>
            <person name="Horn A."/>
            <person name="Houde N."/>
            <person name="Hughes L."/>
            <person name="Hulme W."/>
            <person name="Husby E."/>
            <person name="Iliev I."/>
            <person name="Jaffe D."/>
            <person name="Jones C."/>
            <person name="Kamal M."/>
            <person name="Kamat A."/>
            <person name="Kamvysselis M."/>
            <person name="Karlsson E."/>
            <person name="Kells C."/>
            <person name="Kieu A."/>
            <person name="Kisner P."/>
            <person name="Kodira C."/>
            <person name="Kulbokas E."/>
            <person name="Labutti K."/>
            <person name="Lama D."/>
            <person name="Landers T."/>
            <person name="Leger J."/>
            <person name="Levine S."/>
            <person name="Lewis D."/>
            <person name="Lewis T."/>
            <person name="Lindblad-toh K."/>
            <person name="Liu X."/>
            <person name="Lokyitsang T."/>
            <person name="Lokyitsang Y."/>
            <person name="Lucien O."/>
            <person name="Lui A."/>
            <person name="Ma L.J."/>
            <person name="Mabbitt R."/>
            <person name="Macdonald J."/>
            <person name="Maclean C."/>
            <person name="Major J."/>
            <person name="Manning J."/>
            <person name="Marabella R."/>
            <person name="Maru K."/>
            <person name="Matthews C."/>
            <person name="Mauceli E."/>
            <person name="Mccarthy M."/>
            <person name="Mcdonough S."/>
            <person name="Mcghee T."/>
            <person name="Meldrim J."/>
            <person name="Meneus L."/>
            <person name="Mesirov J."/>
            <person name="Mihalev A."/>
            <person name="Mihova T."/>
            <person name="Mikkelsen T."/>
            <person name="Mlenga V."/>
            <person name="Moru K."/>
            <person name="Mozes J."/>
            <person name="Mulrain L."/>
            <person name="Munson G."/>
            <person name="Naylor J."/>
            <person name="Newes C."/>
            <person name="Nguyen C."/>
            <person name="Nguyen N."/>
            <person name="Nguyen T."/>
            <person name="Nicol R."/>
            <person name="Nielsen C."/>
            <person name="Nizzari M."/>
            <person name="Norbu C."/>
            <person name="Norbu N."/>
            <person name="O'donnell P."/>
            <person name="Okoawo O."/>
            <person name="O'leary S."/>
            <person name="Omotosho B."/>
            <person name="O'neill K."/>
            <person name="Osman S."/>
            <person name="Parker S."/>
            <person name="Perrin D."/>
            <person name="Phunkhang P."/>
            <person name="Piqani B."/>
            <person name="Purcell S."/>
            <person name="Rachupka T."/>
            <person name="Ramasamy U."/>
            <person name="Rameau R."/>
            <person name="Ray V."/>
            <person name="Raymond C."/>
            <person name="Retta R."/>
            <person name="Richardson S."/>
            <person name="Rise C."/>
            <person name="Rodriguez J."/>
            <person name="Rogers J."/>
            <person name="Rogov P."/>
            <person name="Rutman M."/>
            <person name="Schupbach R."/>
            <person name="Seaman C."/>
            <person name="Settipalli S."/>
            <person name="Sharpe T."/>
            <person name="Sheridan J."/>
            <person name="Sherpa N."/>
            <person name="Shi J."/>
            <person name="Smirnov S."/>
            <person name="Smith C."/>
            <person name="Sougnez C."/>
            <person name="Spencer B."/>
            <person name="Stalker J."/>
            <person name="Stange-thomann N."/>
            <person name="Stavropoulos S."/>
            <person name="Stetson K."/>
            <person name="Stone C."/>
            <person name="Stone S."/>
            <person name="Stubbs M."/>
            <person name="Talamas J."/>
            <person name="Tchuinga P."/>
            <person name="Tenzing P."/>
            <person name="Tesfaye S."/>
            <person name="Theodore J."/>
            <person name="Thoulutsang Y."/>
            <person name="Topham K."/>
            <person name="Towey S."/>
            <person name="Tsamla T."/>
            <person name="Tsomo N."/>
            <person name="Vallee D."/>
            <person name="Vassiliev H."/>
            <person name="Venkataraman V."/>
            <person name="Vinson J."/>
            <person name="Vo A."/>
            <person name="Wade C."/>
            <person name="Wang S."/>
            <person name="Wangchuk T."/>
            <person name="Wangdi T."/>
            <person name="Whittaker C."/>
            <person name="Wilkinson J."/>
            <person name="Wu Y."/>
            <person name="Wyman D."/>
            <person name="Yadav S."/>
            <person name="Yang S."/>
            <person name="Yang X."/>
            <person name="Yeager S."/>
            <person name="Yee E."/>
            <person name="Young G."/>
            <person name="Zainoun J."/>
            <person name="Zembeck L."/>
            <person name="Zimmer A."/>
            <person name="Zody M."/>
            <person name="Lander E."/>
        </authorList>
    </citation>
    <scope>NUCLEOTIDE SEQUENCE [LARGE SCALE GENOMIC DNA]</scope>
</reference>
<keyword evidence="2" id="KW-1185">Reference proteome</keyword>
<accession>H2Y6P9</accession>
<organism evidence="1 2">
    <name type="scientific">Ciona savignyi</name>
    <name type="common">Pacific transparent sea squirt</name>
    <dbReference type="NCBI Taxonomy" id="51511"/>
    <lineage>
        <taxon>Eukaryota</taxon>
        <taxon>Metazoa</taxon>
        <taxon>Chordata</taxon>
        <taxon>Tunicata</taxon>
        <taxon>Ascidiacea</taxon>
        <taxon>Phlebobranchia</taxon>
        <taxon>Cionidae</taxon>
        <taxon>Ciona</taxon>
    </lineage>
</organism>
<dbReference type="Proteomes" id="UP000007875">
    <property type="component" value="Unassembled WGS sequence"/>
</dbReference>
<evidence type="ECO:0000313" key="2">
    <source>
        <dbReference type="Proteomes" id="UP000007875"/>
    </source>
</evidence>
<evidence type="ECO:0000313" key="1">
    <source>
        <dbReference type="Ensembl" id="ENSCSAVP00000000997.1"/>
    </source>
</evidence>